<sequence length="210" mass="24295">MKNTLIKTSRRGRPPRTEDQILASRNLIIQVARELFATHGYEGVSMRKIAMKANCLPATLYSLFPSKSDLLYQILEFINIELTLRLENCYNNSHELKRLENLCYIQLDFWLERPGDCKAIFLIEDVYFKYEENIFFNKSSFFQLDIYMLAIQEAQSRGDVKAGDPEEIKNIIICTIFGIALSLISISKYHLDDPKITGEKTIRSLINGLK</sequence>
<dbReference type="SUPFAM" id="SSF48498">
    <property type="entry name" value="Tetracyclin repressor-like, C-terminal domain"/>
    <property type="match status" value="1"/>
</dbReference>
<evidence type="ECO:0000313" key="5">
    <source>
        <dbReference type="Proteomes" id="UP000075544"/>
    </source>
</evidence>
<keyword evidence="1 2" id="KW-0238">DNA-binding</keyword>
<dbReference type="Gene3D" id="1.10.357.10">
    <property type="entry name" value="Tetracycline Repressor, domain 2"/>
    <property type="match status" value="1"/>
</dbReference>
<evidence type="ECO:0000256" key="1">
    <source>
        <dbReference type="ARBA" id="ARBA00023125"/>
    </source>
</evidence>
<evidence type="ECO:0000313" key="4">
    <source>
        <dbReference type="EMBL" id="KXZ71205.1"/>
    </source>
</evidence>
<evidence type="ECO:0000256" key="2">
    <source>
        <dbReference type="PROSITE-ProRule" id="PRU00335"/>
    </source>
</evidence>
<reference evidence="4 5" key="1">
    <citation type="journal article" date="2016" name="Sci. Rep.">
        <title>Genomic and phenotypic characterization of the species Acinetobacter venetianus.</title>
        <authorList>
            <person name="Fondi M."/>
            <person name="Maida I."/>
            <person name="Perrin E."/>
            <person name="Orlandini V."/>
            <person name="La Torre L."/>
            <person name="Bosi E."/>
            <person name="Negroni A."/>
            <person name="Zanaroli G."/>
            <person name="Fava F."/>
            <person name="Decorosi F."/>
            <person name="Giovannetti L."/>
            <person name="Viti C."/>
            <person name="Vaneechoutte M."/>
            <person name="Dijkshoorn L."/>
            <person name="Fani R."/>
        </authorList>
    </citation>
    <scope>NUCLEOTIDE SEQUENCE [LARGE SCALE GENOMIC DNA]</scope>
    <source>
        <strain evidence="4 5">LUH13518</strain>
    </source>
</reference>
<dbReference type="InterPro" id="IPR001647">
    <property type="entry name" value="HTH_TetR"/>
</dbReference>
<proteinExistence type="predicted"/>
<dbReference type="Pfam" id="PF00440">
    <property type="entry name" value="TetR_N"/>
    <property type="match status" value="1"/>
</dbReference>
<dbReference type="EMBL" id="JRHX01000039">
    <property type="protein sequence ID" value="KXZ71205.1"/>
    <property type="molecule type" value="Genomic_DNA"/>
</dbReference>
<dbReference type="InterPro" id="IPR050624">
    <property type="entry name" value="HTH-type_Tx_Regulator"/>
</dbReference>
<dbReference type="PATRIC" id="fig|52133.19.peg.1469"/>
<dbReference type="PANTHER" id="PTHR43479:SF11">
    <property type="entry name" value="ACREF_ENVCD OPERON REPRESSOR-RELATED"/>
    <property type="match status" value="1"/>
</dbReference>
<feature type="domain" description="HTH tetR-type" evidence="3">
    <location>
        <begin position="22"/>
        <end position="82"/>
    </location>
</feature>
<gene>
    <name evidence="4" type="primary">slmA_1</name>
    <name evidence="4" type="ORF">AVENLUH13518_01447</name>
</gene>
<organism evidence="4 5">
    <name type="scientific">Acinetobacter venetianus</name>
    <dbReference type="NCBI Taxonomy" id="52133"/>
    <lineage>
        <taxon>Bacteria</taxon>
        <taxon>Pseudomonadati</taxon>
        <taxon>Pseudomonadota</taxon>
        <taxon>Gammaproteobacteria</taxon>
        <taxon>Moraxellales</taxon>
        <taxon>Moraxellaceae</taxon>
        <taxon>Acinetobacter</taxon>
    </lineage>
</organism>
<dbReference type="SUPFAM" id="SSF46689">
    <property type="entry name" value="Homeodomain-like"/>
    <property type="match status" value="1"/>
</dbReference>
<dbReference type="PROSITE" id="PS50977">
    <property type="entry name" value="HTH_TETR_2"/>
    <property type="match status" value="1"/>
</dbReference>
<comment type="caution">
    <text evidence="4">The sequence shown here is derived from an EMBL/GenBank/DDBJ whole genome shotgun (WGS) entry which is preliminary data.</text>
</comment>
<accession>A0A150HW30</accession>
<dbReference type="InterPro" id="IPR009057">
    <property type="entry name" value="Homeodomain-like_sf"/>
</dbReference>
<name>A0A150HW30_9GAMM</name>
<evidence type="ECO:0000259" key="3">
    <source>
        <dbReference type="PROSITE" id="PS50977"/>
    </source>
</evidence>
<dbReference type="PANTHER" id="PTHR43479">
    <property type="entry name" value="ACREF/ENVCD OPERON REPRESSOR-RELATED"/>
    <property type="match status" value="1"/>
</dbReference>
<dbReference type="InterPro" id="IPR036271">
    <property type="entry name" value="Tet_transcr_reg_TetR-rel_C_sf"/>
</dbReference>
<dbReference type="AlphaFoldDB" id="A0A150HW30"/>
<dbReference type="Proteomes" id="UP000075544">
    <property type="component" value="Unassembled WGS sequence"/>
</dbReference>
<dbReference type="PRINTS" id="PR00455">
    <property type="entry name" value="HTHTETR"/>
</dbReference>
<dbReference type="GO" id="GO:0003677">
    <property type="term" value="F:DNA binding"/>
    <property type="evidence" value="ECO:0007669"/>
    <property type="project" value="UniProtKB-UniRule"/>
</dbReference>
<feature type="DNA-binding region" description="H-T-H motif" evidence="2">
    <location>
        <begin position="45"/>
        <end position="64"/>
    </location>
</feature>
<protein>
    <submittedName>
        <fullName evidence="4">Nucleoid occlusion factor SlmA</fullName>
    </submittedName>
</protein>